<comment type="catalytic activity">
    <reaction evidence="1">
        <text>Thiol-dependent hydrolysis of ester, thioester, amide, peptide and isopeptide bonds formed by the C-terminal Gly of ubiquitin (a 76-residue protein attached to proteins as an intracellular targeting signal).</text>
        <dbReference type="EC" id="3.4.19.12"/>
    </reaction>
</comment>
<keyword evidence="4" id="KW-0645">Protease</keyword>
<comment type="caution">
    <text evidence="9">Lacks conserved residue(s) required for the propagation of feature annotation.</text>
</comment>
<dbReference type="GO" id="GO:0006511">
    <property type="term" value="P:ubiquitin-dependent protein catabolic process"/>
    <property type="evidence" value="ECO:0007669"/>
    <property type="project" value="InterPro"/>
</dbReference>
<dbReference type="Proteomes" id="UP000030104">
    <property type="component" value="Unassembled WGS sequence"/>
</dbReference>
<evidence type="ECO:0000256" key="7">
    <source>
        <dbReference type="ARBA" id="ARBA00022807"/>
    </source>
</evidence>
<dbReference type="InterPro" id="IPR036291">
    <property type="entry name" value="NAD(P)-bd_dom_sf"/>
</dbReference>
<evidence type="ECO:0000256" key="5">
    <source>
        <dbReference type="ARBA" id="ARBA00022786"/>
    </source>
</evidence>
<dbReference type="InterPro" id="IPR038765">
    <property type="entry name" value="Papain-like_cys_pep_sf"/>
</dbReference>
<evidence type="ECO:0000256" key="1">
    <source>
        <dbReference type="ARBA" id="ARBA00000707"/>
    </source>
</evidence>
<accession>A0A0A2KT39</accession>
<keyword evidence="6 11" id="KW-0378">Hydrolase</keyword>
<comment type="caution">
    <text evidence="11">The sequence shown here is derived from an EMBL/GenBank/DDBJ whole genome shotgun (WGS) entry which is preliminary data.</text>
</comment>
<dbReference type="HOGENOM" id="CLU_573772_0_0_1"/>
<name>A0A0A2KT39_PENIT</name>
<reference evidence="11 12" key="1">
    <citation type="journal article" date="2015" name="Mol. Plant Microbe Interact.">
        <title>Genome, transcriptome, and functional analyses of Penicillium expansum provide new insights into secondary metabolism and pathogenicity.</title>
        <authorList>
            <person name="Ballester A.R."/>
            <person name="Marcet-Houben M."/>
            <person name="Levin E."/>
            <person name="Sela N."/>
            <person name="Selma-Lazaro C."/>
            <person name="Carmona L."/>
            <person name="Wisniewski M."/>
            <person name="Droby S."/>
            <person name="Gonzalez-Candelas L."/>
            <person name="Gabaldon T."/>
        </authorList>
    </citation>
    <scope>NUCLEOTIDE SEQUENCE [LARGE SCALE GENOMIC DNA]</scope>
    <source>
        <strain evidence="11 12">PHI-1</strain>
    </source>
</reference>
<dbReference type="OMA" id="DQNPTQV"/>
<dbReference type="Gene3D" id="3.40.50.720">
    <property type="entry name" value="NAD(P)-binding Rossmann-like Domain"/>
    <property type="match status" value="1"/>
</dbReference>
<feature type="domain" description="UCH catalytic" evidence="10">
    <location>
        <begin position="14"/>
        <end position="239"/>
    </location>
</feature>
<evidence type="ECO:0000256" key="2">
    <source>
        <dbReference type="ARBA" id="ARBA00006328"/>
    </source>
</evidence>
<dbReference type="GO" id="GO:0004843">
    <property type="term" value="F:cysteine-type deubiquitinase activity"/>
    <property type="evidence" value="ECO:0007669"/>
    <property type="project" value="UniProtKB-EC"/>
</dbReference>
<dbReference type="GO" id="GO:0005634">
    <property type="term" value="C:nucleus"/>
    <property type="evidence" value="ECO:0007669"/>
    <property type="project" value="TreeGrafter"/>
</dbReference>
<keyword evidence="12" id="KW-1185">Reference proteome</keyword>
<sequence>MFNLGVQVINGQKTFIPLENNPEVHTHLCKNLGVSPSLTFHDILSTTPEMLSWIPRPVNALILLCDKPIYLAARSHVEHSIPEYLGSGADEPVLWMKQTIGHACGLMALLHVVVNLENGKYVLAGSELEKMVKSAVELGPVERAQLLYDSRFLEEAHMDAASEGCSIVPLPQEECGFHFIAFVKKDGKVWELNGGMNGPLLRGELEGDLLGEEGLDMTPVIGATLETYPAMTTILVTGATGKQGGSVINTLLAKSAPFKILAVTRDASSASAKKLAQKSSNITLIQGNLDDPAAIFENVQRQTSTPVWGVFSVQTANPKNDDERRQGIALIDESIKQGIKYFVYSSVDRGGERSDQNPTQVPHFIFKHEIEKHLKEKAKGTDMEWTILRPVAFFDNFTPDYFGKAFATAWQMSLKGKPLQLIATSDIGFFAAAAFMNPEASKNHAFSLAGDELTFDQMSETFKKLTGKNVPTTFRIPVWLMMAAVKELGFMFKWFHDEGFGADLPALKKLNPGLKNFGDWLKEDSQFETR</sequence>
<dbReference type="CDD" id="cd09616">
    <property type="entry name" value="Peptidase_C12_UCH_L1_L3"/>
    <property type="match status" value="1"/>
</dbReference>
<evidence type="ECO:0000256" key="9">
    <source>
        <dbReference type="PROSITE-ProRule" id="PRU01393"/>
    </source>
</evidence>
<dbReference type="SUPFAM" id="SSF51735">
    <property type="entry name" value="NAD(P)-binding Rossmann-fold domains"/>
    <property type="match status" value="1"/>
</dbReference>
<dbReference type="PRINTS" id="PR00707">
    <property type="entry name" value="UBCTHYDRLASE"/>
</dbReference>
<dbReference type="STRING" id="40296.A0A0A2KT39"/>
<dbReference type="CDD" id="cd05251">
    <property type="entry name" value="NmrA_like_SDR_a"/>
    <property type="match status" value="1"/>
</dbReference>
<keyword evidence="8" id="KW-0521">NADP</keyword>
<comment type="similarity">
    <text evidence="2">Belongs to the NmrA-type oxidoreductase family.</text>
</comment>
<keyword evidence="7" id="KW-0788">Thiol protease</keyword>
<dbReference type="InterPro" id="IPR036959">
    <property type="entry name" value="Peptidase_C12_UCH_sf"/>
</dbReference>
<dbReference type="OrthoDB" id="9997102at2759"/>
<protein>
    <recommendedName>
        <fullName evidence="3">ubiquitinyl hydrolase 1</fullName>
        <ecNumber evidence="3">3.4.19.12</ecNumber>
    </recommendedName>
</protein>
<evidence type="ECO:0000256" key="8">
    <source>
        <dbReference type="ARBA" id="ARBA00022857"/>
    </source>
</evidence>
<dbReference type="PROSITE" id="PS52048">
    <property type="entry name" value="UCH_DOMAIN"/>
    <property type="match status" value="1"/>
</dbReference>
<dbReference type="InterPro" id="IPR051164">
    <property type="entry name" value="NmrA-like_oxidored"/>
</dbReference>
<evidence type="ECO:0000256" key="6">
    <source>
        <dbReference type="ARBA" id="ARBA00022801"/>
    </source>
</evidence>
<dbReference type="PhylomeDB" id="A0A0A2KT39"/>
<evidence type="ECO:0000313" key="12">
    <source>
        <dbReference type="Proteomes" id="UP000030104"/>
    </source>
</evidence>
<organism evidence="11 12">
    <name type="scientific">Penicillium italicum</name>
    <name type="common">Blue mold</name>
    <dbReference type="NCBI Taxonomy" id="40296"/>
    <lineage>
        <taxon>Eukaryota</taxon>
        <taxon>Fungi</taxon>
        <taxon>Dikarya</taxon>
        <taxon>Ascomycota</taxon>
        <taxon>Pezizomycotina</taxon>
        <taxon>Eurotiomycetes</taxon>
        <taxon>Eurotiomycetidae</taxon>
        <taxon>Eurotiales</taxon>
        <taxon>Aspergillaceae</taxon>
        <taxon>Penicillium</taxon>
    </lineage>
</organism>
<dbReference type="EC" id="3.4.19.12" evidence="3"/>
<evidence type="ECO:0000256" key="4">
    <source>
        <dbReference type="ARBA" id="ARBA00022670"/>
    </source>
</evidence>
<dbReference type="Gene3D" id="3.40.532.10">
    <property type="entry name" value="Peptidase C12, ubiquitin carboxyl-terminal hydrolase"/>
    <property type="match status" value="1"/>
</dbReference>
<dbReference type="PANTHER" id="PTHR42748:SF7">
    <property type="entry name" value="NMRA LIKE REDOX SENSOR 1-RELATED"/>
    <property type="match status" value="1"/>
</dbReference>
<dbReference type="EMBL" id="JQGA01001283">
    <property type="protein sequence ID" value="KGO67510.1"/>
    <property type="molecule type" value="Genomic_DNA"/>
</dbReference>
<dbReference type="InterPro" id="IPR008030">
    <property type="entry name" value="NmrA-like"/>
</dbReference>
<keyword evidence="5" id="KW-0833">Ubl conjugation pathway</keyword>
<dbReference type="Pfam" id="PF05368">
    <property type="entry name" value="NmrA"/>
    <property type="match status" value="1"/>
</dbReference>
<dbReference type="Pfam" id="PF01088">
    <property type="entry name" value="Peptidase_C12"/>
    <property type="match status" value="1"/>
</dbReference>
<dbReference type="InterPro" id="IPR001578">
    <property type="entry name" value="Peptidase_C12_UCH"/>
</dbReference>
<dbReference type="PANTHER" id="PTHR42748">
    <property type="entry name" value="NITROGEN METABOLITE REPRESSION PROTEIN NMRA FAMILY MEMBER"/>
    <property type="match status" value="1"/>
</dbReference>
<evidence type="ECO:0000313" key="11">
    <source>
        <dbReference type="EMBL" id="KGO67510.1"/>
    </source>
</evidence>
<gene>
    <name evidence="11" type="ORF">PITC_009610</name>
</gene>
<dbReference type="AlphaFoldDB" id="A0A0A2KT39"/>
<dbReference type="SUPFAM" id="SSF54001">
    <property type="entry name" value="Cysteine proteinases"/>
    <property type="match status" value="1"/>
</dbReference>
<evidence type="ECO:0000259" key="10">
    <source>
        <dbReference type="PROSITE" id="PS52048"/>
    </source>
</evidence>
<dbReference type="Gene3D" id="3.90.25.10">
    <property type="entry name" value="UDP-galactose 4-epimerase, domain 1"/>
    <property type="match status" value="1"/>
</dbReference>
<evidence type="ECO:0000256" key="3">
    <source>
        <dbReference type="ARBA" id="ARBA00012759"/>
    </source>
</evidence>
<comment type="similarity">
    <text evidence="9">Belongs to the peptidase C12 family.</text>
</comment>
<proteinExistence type="inferred from homology"/>